<gene>
    <name evidence="4" type="primary">LOC110789314</name>
</gene>
<reference evidence="3" key="1">
    <citation type="journal article" date="2021" name="Nat. Commun.">
        <title>Genomic analyses provide insights into spinach domestication and the genetic basis of agronomic traits.</title>
        <authorList>
            <person name="Cai X."/>
            <person name="Sun X."/>
            <person name="Xu C."/>
            <person name="Sun H."/>
            <person name="Wang X."/>
            <person name="Ge C."/>
            <person name="Zhang Z."/>
            <person name="Wang Q."/>
            <person name="Fei Z."/>
            <person name="Jiao C."/>
            <person name="Wang Q."/>
        </authorList>
    </citation>
    <scope>NUCLEOTIDE SEQUENCE [LARGE SCALE GENOMIC DNA]</scope>
    <source>
        <strain evidence="3">cv. Varoflay</strain>
    </source>
</reference>
<organism evidence="3 4">
    <name type="scientific">Spinacia oleracea</name>
    <name type="common">Spinach</name>
    <dbReference type="NCBI Taxonomy" id="3562"/>
    <lineage>
        <taxon>Eukaryota</taxon>
        <taxon>Viridiplantae</taxon>
        <taxon>Streptophyta</taxon>
        <taxon>Embryophyta</taxon>
        <taxon>Tracheophyta</taxon>
        <taxon>Spermatophyta</taxon>
        <taxon>Magnoliopsida</taxon>
        <taxon>eudicotyledons</taxon>
        <taxon>Gunneridae</taxon>
        <taxon>Pentapetalae</taxon>
        <taxon>Caryophyllales</taxon>
        <taxon>Chenopodiaceae</taxon>
        <taxon>Chenopodioideae</taxon>
        <taxon>Anserineae</taxon>
        <taxon>Spinacia</taxon>
    </lineage>
</organism>
<dbReference type="GeneID" id="110789314"/>
<dbReference type="PANTHER" id="PTHR12203">
    <property type="entry name" value="KDEL LYS-ASP-GLU-LEU CONTAINING - RELATED"/>
    <property type="match status" value="1"/>
</dbReference>
<dbReference type="RefSeq" id="XP_021849663.2">
    <property type="nucleotide sequence ID" value="XM_021993971.2"/>
</dbReference>
<evidence type="ECO:0000256" key="1">
    <source>
        <dbReference type="SAM" id="Phobius"/>
    </source>
</evidence>
<feature type="domain" description="Glycosyl transferase CAP10" evidence="2">
    <location>
        <begin position="190"/>
        <end position="434"/>
    </location>
</feature>
<feature type="transmembrane region" description="Helical" evidence="1">
    <location>
        <begin position="18"/>
        <end position="35"/>
    </location>
</feature>
<keyword evidence="1" id="KW-0472">Membrane</keyword>
<accession>A0A9R0IIK2</accession>
<dbReference type="PANTHER" id="PTHR12203:SF108">
    <property type="entry name" value="O-GLUCOSYLTRANSFERASE RUMI HOMOLOG"/>
    <property type="match status" value="1"/>
</dbReference>
<keyword evidence="1" id="KW-1133">Transmembrane helix</keyword>
<dbReference type="KEGG" id="soe:110789314"/>
<dbReference type="InterPro" id="IPR006598">
    <property type="entry name" value="CAP10"/>
</dbReference>
<evidence type="ECO:0000259" key="2">
    <source>
        <dbReference type="SMART" id="SM00672"/>
    </source>
</evidence>
<proteinExistence type="predicted"/>
<dbReference type="AlphaFoldDB" id="A0A9R0IIK2"/>
<reference evidence="4" key="2">
    <citation type="submission" date="2025-08" db="UniProtKB">
        <authorList>
            <consortium name="RefSeq"/>
        </authorList>
    </citation>
    <scope>IDENTIFICATION</scope>
    <source>
        <tissue evidence="4">Leaf</tissue>
    </source>
</reference>
<evidence type="ECO:0000313" key="4">
    <source>
        <dbReference type="RefSeq" id="XP_021849663.2"/>
    </source>
</evidence>
<evidence type="ECO:0000313" key="3">
    <source>
        <dbReference type="Proteomes" id="UP000813463"/>
    </source>
</evidence>
<dbReference type="Proteomes" id="UP000813463">
    <property type="component" value="Chromosome 2"/>
</dbReference>
<dbReference type="SMART" id="SM00672">
    <property type="entry name" value="CAP10"/>
    <property type="match status" value="1"/>
</dbReference>
<keyword evidence="1" id="KW-0812">Transmembrane</keyword>
<dbReference type="InterPro" id="IPR051091">
    <property type="entry name" value="O-Glucosyltr/Glycosyltrsf_90"/>
</dbReference>
<name>A0A9R0IIK2_SPIOL</name>
<dbReference type="Pfam" id="PF05686">
    <property type="entry name" value="Glyco_transf_90"/>
    <property type="match status" value="1"/>
</dbReference>
<keyword evidence="3" id="KW-1185">Reference proteome</keyword>
<sequence>MVVGKIDLGWLTTINKKFILYYFYILLFIGSFLLARRFDHILPSIAIPTYSKSPDLSNSNTQNTTKVSLKITQKNGTQFPLICPQTNTNQTCLSNNYPTTMEVDEAEIISSSIETCPSYFRWIHEDLNPWKKNPKGITKEMVESGKSLANFRLIILDGRVYVEKYKRGHQTRDKFTIWGILQLVRLYPGKLPDLDLMFELDDKPVIKKSDYDEAGAVNSSPPVPMFHYYGDDLHFDIPFPDWSFWGWHEKNIKPWENQLKEIEEGNQKVKWTKRVPHAYWKGTSSMGTRRNLLRCNSTRWKADIYEQEVEQGSKQSNMADQCTHRYKIYMEGKGWSRSEKYIQACDSMLLIIQPQYYEFFTRSLLPLKHYWPINPSKLCDSIKFAVNWGNKHPDKAQEIAKGGSKFIKEELRMKYVYDYMFHLLNEYGKLMKYKPTIPPKAVQVCSETMACKASGKEKQWKLNSLVKAPSQTSPCTIPPPYDTHHLHKYLNTKEEILRDVEGLSRVG</sequence>
<protein>
    <recommendedName>
        <fullName evidence="2">Glycosyl transferase CAP10 domain-containing protein</fullName>
    </recommendedName>
</protein>